<dbReference type="Proteomes" id="UP001597349">
    <property type="component" value="Unassembled WGS sequence"/>
</dbReference>
<evidence type="ECO:0000313" key="1">
    <source>
        <dbReference type="EMBL" id="MFD2051979.1"/>
    </source>
</evidence>
<reference evidence="2" key="1">
    <citation type="journal article" date="2019" name="Int. J. Syst. Evol. Microbiol.">
        <title>The Global Catalogue of Microorganisms (GCM) 10K type strain sequencing project: providing services to taxonomists for standard genome sequencing and annotation.</title>
        <authorList>
            <consortium name="The Broad Institute Genomics Platform"/>
            <consortium name="The Broad Institute Genome Sequencing Center for Infectious Disease"/>
            <person name="Wu L."/>
            <person name="Ma J."/>
        </authorList>
    </citation>
    <scope>NUCLEOTIDE SEQUENCE [LARGE SCALE GENOMIC DNA]</scope>
    <source>
        <strain evidence="2">CGMCC 1.16226</strain>
    </source>
</reference>
<keyword evidence="2" id="KW-1185">Reference proteome</keyword>
<dbReference type="CDD" id="cd16413">
    <property type="entry name" value="DGQHR_domain"/>
    <property type="match status" value="1"/>
</dbReference>
<dbReference type="RefSeq" id="WP_379016788.1">
    <property type="nucleotide sequence ID" value="NZ_JBHUGY010000003.1"/>
</dbReference>
<organism evidence="1 2">
    <name type="scientific">Mesorhizobium calcicola</name>
    <dbReference type="NCBI Taxonomy" id="1300310"/>
    <lineage>
        <taxon>Bacteria</taxon>
        <taxon>Pseudomonadati</taxon>
        <taxon>Pseudomonadota</taxon>
        <taxon>Alphaproteobacteria</taxon>
        <taxon>Hyphomicrobiales</taxon>
        <taxon>Phyllobacteriaceae</taxon>
        <taxon>Mesorhizobium</taxon>
    </lineage>
</organism>
<protein>
    <submittedName>
        <fullName evidence="1">DGQHR domain-containing protein</fullName>
    </submittedName>
</protein>
<dbReference type="EMBL" id="JBHUGY010000003">
    <property type="protein sequence ID" value="MFD2051979.1"/>
    <property type="molecule type" value="Genomic_DNA"/>
</dbReference>
<dbReference type="NCBIfam" id="TIGR03187">
    <property type="entry name" value="DGQHR"/>
    <property type="match status" value="1"/>
</dbReference>
<name>A0ABW4W5S3_9HYPH</name>
<dbReference type="InterPro" id="IPR017601">
    <property type="entry name" value="DGQHR-contain_dom"/>
</dbReference>
<sequence length="707" mass="79124">MTSPFKALNPDRSFYIVAKDGSRRQLDVFAKDDETVFVVECTHAQDTATKSVKQLLDKIGAIREDVVTAVHSTFGRDPKLKVKIAIATRNVDIRAADRQRAAAGGVPIITEADVAYFFKLTSILKSAARYQFLGRYLKGEKVEGLRTRVPATRGKVGNTTFYSFLMSPHDLLRIAYISHMGATSNEDLETYQRMVKPTRLRSIGAYLDRGGTFPTNIVVNVKLDGLNFNIQETFGDTATGTLDLPGQYGSAWVIDGQHRLYGYAYAGRDADEDRSVVSVLAYQNLPVRQEIEMFVDINTQQVKVQRNLVNEIISSLNIDDEDPRKRLDAMCARIVLKLDEEKQSPVRDRILTVGQKKDNFQCLTLTSLADGIEGNSLLGSVHKSGGKKGSFRLIPGPLGTLSDDSAAMMKKATSTLSGYFAIFADGVPEHWALGDAKGGYLCTNLGLRALLVLLRKLIVFIERDGTRVVSLEGDDIVELVRPLAQHVVNYFHDASPSDVARFRNRGSSLASVDQNALQMMAIIHTANPSFDLPEVKRYLENQDAEGTRQARIMIDEINQILFDDVLTTLKAKYGEEKDAWWLSGVPKAIRIEADKNYNNDNGEHERWRYLYLIDYLGIVLHDSNWELFKDRYNFYGKGAKATLVRWIGKVNKARTVTHHAEKGPLSKDKVEYVRRVHELVKRHILGGEPVDGRKQLLFDESSGDGVN</sequence>
<proteinExistence type="predicted"/>
<evidence type="ECO:0000313" key="2">
    <source>
        <dbReference type="Proteomes" id="UP001597349"/>
    </source>
</evidence>
<gene>
    <name evidence="1" type="ORF">ACFSQT_02060</name>
</gene>
<accession>A0ABW4W5S3</accession>
<dbReference type="InterPro" id="IPR017642">
    <property type="entry name" value="DNA_S_mod_DndB"/>
</dbReference>
<dbReference type="Pfam" id="PF14072">
    <property type="entry name" value="DndB"/>
    <property type="match status" value="1"/>
</dbReference>
<comment type="caution">
    <text evidence="1">The sequence shown here is derived from an EMBL/GenBank/DDBJ whole genome shotgun (WGS) entry which is preliminary data.</text>
</comment>